<evidence type="ECO:0000313" key="2">
    <source>
        <dbReference type="Proteomes" id="UP000499080"/>
    </source>
</evidence>
<protein>
    <submittedName>
        <fullName evidence="1">Uncharacterized protein</fullName>
    </submittedName>
</protein>
<keyword evidence="2" id="KW-1185">Reference proteome</keyword>
<evidence type="ECO:0000313" key="1">
    <source>
        <dbReference type="EMBL" id="GBM85288.1"/>
    </source>
</evidence>
<proteinExistence type="predicted"/>
<gene>
    <name evidence="1" type="ORF">AVEN_46223_1</name>
</gene>
<reference evidence="1 2" key="1">
    <citation type="journal article" date="2019" name="Sci. Rep.">
        <title>Orb-weaving spider Araneus ventricosus genome elucidates the spidroin gene catalogue.</title>
        <authorList>
            <person name="Kono N."/>
            <person name="Nakamura H."/>
            <person name="Ohtoshi R."/>
            <person name="Moran D.A.P."/>
            <person name="Shinohara A."/>
            <person name="Yoshida Y."/>
            <person name="Fujiwara M."/>
            <person name="Mori M."/>
            <person name="Tomita M."/>
            <person name="Arakawa K."/>
        </authorList>
    </citation>
    <scope>NUCLEOTIDE SEQUENCE [LARGE SCALE GENOMIC DNA]</scope>
</reference>
<dbReference type="AlphaFoldDB" id="A0A4Y2J7M0"/>
<organism evidence="1 2">
    <name type="scientific">Araneus ventricosus</name>
    <name type="common">Orbweaver spider</name>
    <name type="synonym">Epeira ventricosa</name>
    <dbReference type="NCBI Taxonomy" id="182803"/>
    <lineage>
        <taxon>Eukaryota</taxon>
        <taxon>Metazoa</taxon>
        <taxon>Ecdysozoa</taxon>
        <taxon>Arthropoda</taxon>
        <taxon>Chelicerata</taxon>
        <taxon>Arachnida</taxon>
        <taxon>Araneae</taxon>
        <taxon>Araneomorphae</taxon>
        <taxon>Entelegynae</taxon>
        <taxon>Araneoidea</taxon>
        <taxon>Araneidae</taxon>
        <taxon>Araneus</taxon>
    </lineage>
</organism>
<dbReference type="Proteomes" id="UP000499080">
    <property type="component" value="Unassembled WGS sequence"/>
</dbReference>
<accession>A0A4Y2J7M0</accession>
<sequence>MRTTFPNVAQDCDRASVSDRSAEILINAALKDMGMINKDDSSKVVYCSKIRRKKVDRFKLQAVVCDGTVINKTSKNGTIRQLELSMGHPQQLLVRYMRMNCHYVICCII</sequence>
<dbReference type="EMBL" id="BGPR01003220">
    <property type="protein sequence ID" value="GBM85288.1"/>
    <property type="molecule type" value="Genomic_DNA"/>
</dbReference>
<name>A0A4Y2J7M0_ARAVE</name>
<comment type="caution">
    <text evidence="1">The sequence shown here is derived from an EMBL/GenBank/DDBJ whole genome shotgun (WGS) entry which is preliminary data.</text>
</comment>